<proteinExistence type="inferred from homology"/>
<dbReference type="GO" id="GO:0009507">
    <property type="term" value="C:chloroplast"/>
    <property type="evidence" value="ECO:0007669"/>
    <property type="project" value="UniProtKB-SubCell"/>
</dbReference>
<dbReference type="PANTHER" id="PTHR19836:SF19">
    <property type="entry name" value="SMALL RIBOSOMAL SUBUNIT PROTEIN US14M"/>
    <property type="match status" value="1"/>
</dbReference>
<dbReference type="InterPro" id="IPR018271">
    <property type="entry name" value="Ribosomal_uS14_CS"/>
</dbReference>
<keyword evidence="2 5" id="KW-0689">Ribosomal protein</keyword>
<evidence type="ECO:0000313" key="6">
    <source>
        <dbReference type="EMBL" id="AEW13020.1"/>
    </source>
</evidence>
<dbReference type="EMBL" id="JN674637">
    <property type="protein sequence ID" value="AEW13020.1"/>
    <property type="molecule type" value="Genomic_DNA"/>
</dbReference>
<protein>
    <recommendedName>
        <fullName evidence="4 5">Small ribosomal subunit protein uS14c</fullName>
    </recommendedName>
</protein>
<comment type="subunit">
    <text evidence="5">Part of the 30S ribosomal subunit.</text>
</comment>
<keyword evidence="5" id="KW-0699">rRNA-binding</keyword>
<gene>
    <name evidence="5 6" type="primary">rps14</name>
</gene>
<dbReference type="HAMAP" id="MF_00537">
    <property type="entry name" value="Ribosomal_uS14_1"/>
    <property type="match status" value="1"/>
</dbReference>
<dbReference type="FunFam" id="1.10.287.1480:FF:000001">
    <property type="entry name" value="30S ribosomal protein S14"/>
    <property type="match status" value="1"/>
</dbReference>
<evidence type="ECO:0000256" key="4">
    <source>
        <dbReference type="ARBA" id="ARBA00035247"/>
    </source>
</evidence>
<evidence type="ECO:0000256" key="1">
    <source>
        <dbReference type="ARBA" id="ARBA00009083"/>
    </source>
</evidence>
<dbReference type="InterPro" id="IPR001209">
    <property type="entry name" value="Ribosomal_uS14"/>
</dbReference>
<dbReference type="PROSITE" id="PS00527">
    <property type="entry name" value="RIBOSOMAL_S14"/>
    <property type="match status" value="1"/>
</dbReference>
<keyword evidence="6" id="KW-0150">Chloroplast</keyword>
<keyword evidence="3 5" id="KW-0687">Ribonucleoprotein</keyword>
<evidence type="ECO:0000256" key="2">
    <source>
        <dbReference type="ARBA" id="ARBA00022980"/>
    </source>
</evidence>
<sequence length="100" mass="11737">MAKKSIVERENKRRLSNQKYVSVRKFLKDKVKSSKTLEEKLFYNFQLQKLPNKSSASKLHNRCLVTGRSRGYFRMFGLSRHVLRSMAHYGLLPGVTKSSW</sequence>
<evidence type="ECO:0000256" key="3">
    <source>
        <dbReference type="ARBA" id="ARBA00023274"/>
    </source>
</evidence>
<dbReference type="AlphaFoldDB" id="I6NIT1"/>
<dbReference type="SUPFAM" id="SSF57716">
    <property type="entry name" value="Glucocorticoid receptor-like (DNA-binding domain)"/>
    <property type="match status" value="1"/>
</dbReference>
<geneLocation type="chloroplast" evidence="6"/>
<comment type="function">
    <text evidence="5">Binds 16S rRNA, required for the assembly of 30S particles.</text>
</comment>
<dbReference type="NCBIfam" id="NF006477">
    <property type="entry name" value="PRK08881.1"/>
    <property type="match status" value="1"/>
</dbReference>
<comment type="similarity">
    <text evidence="1 5">Belongs to the universal ribosomal protein uS14 family.</text>
</comment>
<keyword evidence="5" id="KW-0694">RNA-binding</keyword>
<organism evidence="6">
    <name type="scientific">Strombomonas acuminata</name>
    <dbReference type="NCBI Taxonomy" id="201859"/>
    <lineage>
        <taxon>Eukaryota</taxon>
        <taxon>Discoba</taxon>
        <taxon>Euglenozoa</taxon>
        <taxon>Euglenida</taxon>
        <taxon>Spirocuta</taxon>
        <taxon>Euglenophyceae</taxon>
        <taxon>Euglenales</taxon>
        <taxon>Euglenaceae</taxon>
        <taxon>Strombomonas</taxon>
    </lineage>
</organism>
<dbReference type="InterPro" id="IPR023036">
    <property type="entry name" value="Ribosomal_uS14_bac/plastid"/>
</dbReference>
<reference evidence="6" key="1">
    <citation type="journal article" date="2013" name="J. Eukaryot. Microbiol.">
        <title>Tracing patterns of chloroplast evolution in euglenoids: contributions from Colacium vesiculosum and Strombomonas acuminata (Euglenophyta).</title>
        <authorList>
            <person name="Wiegert K.E."/>
            <person name="Bennett M.S."/>
            <person name="Triemer R.E."/>
        </authorList>
    </citation>
    <scope>NUCLEOTIDE SEQUENCE</scope>
</reference>
<name>I6NIT1_9EUGL</name>
<dbReference type="Gene3D" id="1.10.287.1480">
    <property type="match status" value="1"/>
</dbReference>
<comment type="subcellular location">
    <subcellularLocation>
        <location evidence="5">Plastid</location>
        <location evidence="5">Chloroplast</location>
    </subcellularLocation>
</comment>
<dbReference type="Pfam" id="PF00253">
    <property type="entry name" value="Ribosomal_S14"/>
    <property type="match status" value="1"/>
</dbReference>
<dbReference type="PANTHER" id="PTHR19836">
    <property type="entry name" value="30S RIBOSOMAL PROTEIN S14"/>
    <property type="match status" value="1"/>
</dbReference>
<keyword evidence="6" id="KW-0934">Plastid</keyword>
<dbReference type="GO" id="GO:0015935">
    <property type="term" value="C:small ribosomal subunit"/>
    <property type="evidence" value="ECO:0007669"/>
    <property type="project" value="TreeGrafter"/>
</dbReference>
<dbReference type="GO" id="GO:0006412">
    <property type="term" value="P:translation"/>
    <property type="evidence" value="ECO:0007669"/>
    <property type="project" value="UniProtKB-UniRule"/>
</dbReference>
<dbReference type="GO" id="GO:0003735">
    <property type="term" value="F:structural constituent of ribosome"/>
    <property type="evidence" value="ECO:0007669"/>
    <property type="project" value="InterPro"/>
</dbReference>
<dbReference type="GO" id="GO:0019843">
    <property type="term" value="F:rRNA binding"/>
    <property type="evidence" value="ECO:0007669"/>
    <property type="project" value="UniProtKB-UniRule"/>
</dbReference>
<evidence type="ECO:0000256" key="5">
    <source>
        <dbReference type="HAMAP-Rule" id="MF_00537"/>
    </source>
</evidence>
<accession>I6NIT1</accession>